<evidence type="ECO:0000313" key="2">
    <source>
        <dbReference type="Proteomes" id="UP000552097"/>
    </source>
</evidence>
<dbReference type="EMBL" id="JACHMO010000001">
    <property type="protein sequence ID" value="MBB5803468.1"/>
    <property type="molecule type" value="Genomic_DNA"/>
</dbReference>
<organism evidence="1 2">
    <name type="scientific">Saccharothrix ecbatanensis</name>
    <dbReference type="NCBI Taxonomy" id="1105145"/>
    <lineage>
        <taxon>Bacteria</taxon>
        <taxon>Bacillati</taxon>
        <taxon>Actinomycetota</taxon>
        <taxon>Actinomycetes</taxon>
        <taxon>Pseudonocardiales</taxon>
        <taxon>Pseudonocardiaceae</taxon>
        <taxon>Saccharothrix</taxon>
    </lineage>
</organism>
<dbReference type="Proteomes" id="UP000552097">
    <property type="component" value="Unassembled WGS sequence"/>
</dbReference>
<protein>
    <recommendedName>
        <fullName evidence="3">DUF4760 domain-containing protein</fullName>
    </recommendedName>
</protein>
<evidence type="ECO:0008006" key="3">
    <source>
        <dbReference type="Google" id="ProtNLM"/>
    </source>
</evidence>
<accession>A0A7W9HK90</accession>
<proteinExistence type="predicted"/>
<comment type="caution">
    <text evidence="1">The sequence shown here is derived from an EMBL/GenBank/DDBJ whole genome shotgun (WGS) entry which is preliminary data.</text>
</comment>
<dbReference type="RefSeq" id="WP_184920821.1">
    <property type="nucleotide sequence ID" value="NZ_JACHMO010000001.1"/>
</dbReference>
<evidence type="ECO:0000313" key="1">
    <source>
        <dbReference type="EMBL" id="MBB5803468.1"/>
    </source>
</evidence>
<keyword evidence="2" id="KW-1185">Reference proteome</keyword>
<dbReference type="AlphaFoldDB" id="A0A7W9HK90"/>
<gene>
    <name evidence="1" type="ORF">F4560_003236</name>
</gene>
<sequence length="248" mass="28132">MIRVSSPTTITPSALHRRIDTCWCMSAGTVIRTSQWRGRDRTGAISRPHRLTLALAYVLLMSAVLEWVKAVGLGSIIGVIVGARLTRRSQDHQFQRQAVAQRVDRARTVYQDAKVLGHRLSSTLTAPRGGESELPTREKADQARELHRELFEATVRLSSEGAIAIAHQYSRAMSQSQWLCAMINGEMEVRPPLGLDDYWKTWHNFALELDAADMLWERWQDEQLSPSSRGMWPFRRKQATQTTQAIIP</sequence>
<reference evidence="1 2" key="1">
    <citation type="submission" date="2020-08" db="EMBL/GenBank/DDBJ databases">
        <title>Sequencing the genomes of 1000 actinobacteria strains.</title>
        <authorList>
            <person name="Klenk H.-P."/>
        </authorList>
    </citation>
    <scope>NUCLEOTIDE SEQUENCE [LARGE SCALE GENOMIC DNA]</scope>
    <source>
        <strain evidence="1 2">DSM 45486</strain>
    </source>
</reference>
<name>A0A7W9HK90_9PSEU</name>